<comment type="caution">
    <text evidence="1">The sequence shown here is derived from an EMBL/GenBank/DDBJ whole genome shotgun (WGS) entry which is preliminary data.</text>
</comment>
<dbReference type="RefSeq" id="WP_238250787.1">
    <property type="nucleotide sequence ID" value="NZ_BPQX01000044.1"/>
</dbReference>
<gene>
    <name evidence="1" type="ORF">QO016_000333</name>
</gene>
<proteinExistence type="predicted"/>
<organism evidence="1 2">
    <name type="scientific">Methylobacterium persicinum</name>
    <dbReference type="NCBI Taxonomy" id="374426"/>
    <lineage>
        <taxon>Bacteria</taxon>
        <taxon>Pseudomonadati</taxon>
        <taxon>Pseudomonadota</taxon>
        <taxon>Alphaproteobacteria</taxon>
        <taxon>Hyphomicrobiales</taxon>
        <taxon>Methylobacteriaceae</taxon>
        <taxon>Methylobacterium</taxon>
    </lineage>
</organism>
<dbReference type="InterPro" id="IPR038058">
    <property type="entry name" value="PhnH-like_sp"/>
</dbReference>
<dbReference type="EMBL" id="JAUSVV010000001">
    <property type="protein sequence ID" value="MDQ0440856.1"/>
    <property type="molecule type" value="Genomic_DNA"/>
</dbReference>
<protein>
    <submittedName>
        <fullName evidence="1">Alpha-D-ribose 1-methylphosphonate 5-triphosphate synthase subunit PhnH</fullName>
        <ecNumber evidence="1">2.7.8.37</ecNumber>
    </submittedName>
</protein>
<dbReference type="PIRSF" id="PIRSF020680">
    <property type="entry name" value="PhnH"/>
    <property type="match status" value="1"/>
</dbReference>
<dbReference type="GO" id="GO:0061693">
    <property type="term" value="F:alpha-D-ribose 1-methylphosphonate 5-triphosphate synthase activity"/>
    <property type="evidence" value="ECO:0007669"/>
    <property type="project" value="UniProtKB-EC"/>
</dbReference>
<keyword evidence="2" id="KW-1185">Reference proteome</keyword>
<accession>A0ABU0HEV8</accession>
<dbReference type="Pfam" id="PF05845">
    <property type="entry name" value="PhnH"/>
    <property type="match status" value="1"/>
</dbReference>
<sequence>MLRAGFRDPVHESQGVFRAVLDALARPGTIHAIPARLDPPAPLTPELAAIALALTDGDTPVWLDPALAAGHDVAAYLRFHTGAPTTADPARAAFALVREAERCPPLADFAAGTPAYPDTSTTLVLALDRIEAGPGLRLTGPGIRGAAELALAPLPPGWPAALRENHAGFPLGVDILLAAPGRLAGLPRSTAVEG</sequence>
<dbReference type="Gene3D" id="3.40.50.11310">
    <property type="entry name" value="Bacterial phosphonate metabolism protein PhnH"/>
    <property type="match status" value="1"/>
</dbReference>
<keyword evidence="1" id="KW-0808">Transferase</keyword>
<dbReference type="EC" id="2.7.8.37" evidence="1"/>
<reference evidence="1 2" key="1">
    <citation type="submission" date="2023-07" db="EMBL/GenBank/DDBJ databases">
        <title>Genomic Encyclopedia of Type Strains, Phase IV (KMG-IV): sequencing the most valuable type-strain genomes for metagenomic binning, comparative biology and taxonomic classification.</title>
        <authorList>
            <person name="Goeker M."/>
        </authorList>
    </citation>
    <scope>NUCLEOTIDE SEQUENCE [LARGE SCALE GENOMIC DNA]</scope>
    <source>
        <strain evidence="1 2">DSM 19562</strain>
    </source>
</reference>
<dbReference type="NCBIfam" id="TIGR03292">
    <property type="entry name" value="PhnH_redo"/>
    <property type="match status" value="1"/>
</dbReference>
<evidence type="ECO:0000313" key="1">
    <source>
        <dbReference type="EMBL" id="MDQ0440856.1"/>
    </source>
</evidence>
<dbReference type="SUPFAM" id="SSF159709">
    <property type="entry name" value="PhnH-like"/>
    <property type="match status" value="1"/>
</dbReference>
<dbReference type="InterPro" id="IPR008772">
    <property type="entry name" value="Phosphonate_metab_PhnH"/>
</dbReference>
<evidence type="ECO:0000313" key="2">
    <source>
        <dbReference type="Proteomes" id="UP001236369"/>
    </source>
</evidence>
<name>A0ABU0HEV8_9HYPH</name>
<dbReference type="Proteomes" id="UP001236369">
    <property type="component" value="Unassembled WGS sequence"/>
</dbReference>